<name>A0ABT9BER6_9BACT</name>
<protein>
    <submittedName>
        <fullName evidence="1">Uncharacterized protein</fullName>
    </submittedName>
</protein>
<gene>
    <name evidence="1" type="ORF">Q5H93_18610</name>
</gene>
<evidence type="ECO:0000313" key="1">
    <source>
        <dbReference type="EMBL" id="MDO7876764.1"/>
    </source>
</evidence>
<proteinExistence type="predicted"/>
<organism evidence="1 2">
    <name type="scientific">Hymenobacter aranciens</name>
    <dbReference type="NCBI Taxonomy" id="3063996"/>
    <lineage>
        <taxon>Bacteria</taxon>
        <taxon>Pseudomonadati</taxon>
        <taxon>Bacteroidota</taxon>
        <taxon>Cytophagia</taxon>
        <taxon>Cytophagales</taxon>
        <taxon>Hymenobacteraceae</taxon>
        <taxon>Hymenobacter</taxon>
    </lineage>
</organism>
<accession>A0ABT9BER6</accession>
<reference evidence="1" key="1">
    <citation type="submission" date="2023-07" db="EMBL/GenBank/DDBJ databases">
        <authorList>
            <person name="Kim M.K."/>
        </authorList>
    </citation>
    <scope>NUCLEOTIDE SEQUENCE</scope>
    <source>
        <strain evidence="1">ASUV-10-1</strain>
    </source>
</reference>
<comment type="caution">
    <text evidence="1">The sequence shown here is derived from an EMBL/GenBank/DDBJ whole genome shotgun (WGS) entry which is preliminary data.</text>
</comment>
<dbReference type="EMBL" id="JAUQSY010000013">
    <property type="protein sequence ID" value="MDO7876764.1"/>
    <property type="molecule type" value="Genomic_DNA"/>
</dbReference>
<dbReference type="Proteomes" id="UP001176429">
    <property type="component" value="Unassembled WGS sequence"/>
</dbReference>
<keyword evidence="2" id="KW-1185">Reference proteome</keyword>
<evidence type="ECO:0000313" key="2">
    <source>
        <dbReference type="Proteomes" id="UP001176429"/>
    </source>
</evidence>
<dbReference type="RefSeq" id="WP_305008146.1">
    <property type="nucleotide sequence ID" value="NZ_JAUQSY010000013.1"/>
</dbReference>
<sequence length="140" mass="15926">MIFSFLNRLQVKKITVATADENGRQAQTVLEGLLADLPELLMACVVELATGKMLASYTSRKEYNPNHISLRYAKIMRTMNEALDKRAWPGGELLDSTLMLDDQLHHLRPLHNGEWYCFLAVRMADANLGIAKEIMRRHAN</sequence>